<dbReference type="EMBL" id="CATQJL010000316">
    <property type="protein sequence ID" value="CAJ0605154.1"/>
    <property type="molecule type" value="Genomic_DNA"/>
</dbReference>
<protein>
    <submittedName>
        <fullName evidence="2">Uncharacterized protein</fullName>
    </submittedName>
</protein>
<proteinExistence type="predicted"/>
<evidence type="ECO:0000313" key="3">
    <source>
        <dbReference type="Proteomes" id="UP001176961"/>
    </source>
</evidence>
<evidence type="ECO:0000313" key="2">
    <source>
        <dbReference type="EMBL" id="CAJ0605154.1"/>
    </source>
</evidence>
<dbReference type="Proteomes" id="UP001176961">
    <property type="component" value="Unassembled WGS sequence"/>
</dbReference>
<organism evidence="2 3">
    <name type="scientific">Cylicocyclus nassatus</name>
    <name type="common">Nematode worm</name>
    <dbReference type="NCBI Taxonomy" id="53992"/>
    <lineage>
        <taxon>Eukaryota</taxon>
        <taxon>Metazoa</taxon>
        <taxon>Ecdysozoa</taxon>
        <taxon>Nematoda</taxon>
        <taxon>Chromadorea</taxon>
        <taxon>Rhabditida</taxon>
        <taxon>Rhabditina</taxon>
        <taxon>Rhabditomorpha</taxon>
        <taxon>Strongyloidea</taxon>
        <taxon>Strongylidae</taxon>
        <taxon>Cylicocyclus</taxon>
    </lineage>
</organism>
<accession>A0AA36H6U6</accession>
<comment type="caution">
    <text evidence="2">The sequence shown here is derived from an EMBL/GenBank/DDBJ whole genome shotgun (WGS) entry which is preliminary data.</text>
</comment>
<name>A0AA36H6U6_CYLNA</name>
<gene>
    <name evidence="2" type="ORF">CYNAS_LOCUS17137</name>
</gene>
<reference evidence="2" key="1">
    <citation type="submission" date="2023-07" db="EMBL/GenBank/DDBJ databases">
        <authorList>
            <consortium name="CYATHOMIX"/>
        </authorList>
    </citation>
    <scope>NUCLEOTIDE SEQUENCE</scope>
    <source>
        <strain evidence="2">N/A</strain>
    </source>
</reference>
<feature type="compositionally biased region" description="Basic and acidic residues" evidence="1">
    <location>
        <begin position="145"/>
        <end position="160"/>
    </location>
</feature>
<feature type="compositionally biased region" description="Polar residues" evidence="1">
    <location>
        <begin position="132"/>
        <end position="144"/>
    </location>
</feature>
<keyword evidence="3" id="KW-1185">Reference proteome</keyword>
<evidence type="ECO:0000256" key="1">
    <source>
        <dbReference type="SAM" id="MobiDB-lite"/>
    </source>
</evidence>
<feature type="region of interest" description="Disordered" evidence="1">
    <location>
        <begin position="123"/>
        <end position="175"/>
    </location>
</feature>
<sequence>MLYSPASFARSIALLPGMGKVLSMIAQKTMFISWSSNHMGHNDKPKKMQSADIDYRHTKQGALVMQTEYKGDVKHELDEEQSEAISHVAFDPSQNSIAYIGTQVEQLVGGSQMTLPKSLEEVAAQASKDKTTTSVQVTDASSDTVKGHSSDTSRSREEMKGPSASAEMLMAERNR</sequence>
<dbReference type="AlphaFoldDB" id="A0AA36H6U6"/>